<dbReference type="PROSITE" id="PS51125">
    <property type="entry name" value="NHL"/>
    <property type="match status" value="6"/>
</dbReference>
<dbReference type="GO" id="GO:0061630">
    <property type="term" value="F:ubiquitin protein ligase activity"/>
    <property type="evidence" value="ECO:0007669"/>
    <property type="project" value="TreeGrafter"/>
</dbReference>
<evidence type="ECO:0000256" key="3">
    <source>
        <dbReference type="ARBA" id="ARBA00022737"/>
    </source>
</evidence>
<dbReference type="InterPro" id="IPR001258">
    <property type="entry name" value="NHL_repeat"/>
</dbReference>
<dbReference type="EMBL" id="JAODUP010000291">
    <property type="protein sequence ID" value="KAK2153610.1"/>
    <property type="molecule type" value="Genomic_DNA"/>
</dbReference>
<dbReference type="CDD" id="cd05819">
    <property type="entry name" value="NHL"/>
    <property type="match status" value="1"/>
</dbReference>
<sequence length="575" mass="64028">MSGRKEILRCNICLETMKDERMLPSCGHMFCLQCLEEFVGHKIEIQCPVCRDKCRVPTAGVRSFPRNIYLKQFLDQLCAECEKYPRTEKCPHCGQTLCAQCRDGHVEALRNELSQIVCRVETLNDVKAAKDSKKEKKSLVDMQKSVEKEIAKAADDFVKLIRSQERKLKSQLKSCVNADVKDIDGRLNHYQDGIATLKQFTRKYDLRNMSDEQLIDMKNKWHDHYGVIEQTLNDNMTACQKDVTCQVDAIEVDKAVANSWKLATRDGGEVSLDSHRLSVSSFGLPPESPKPSVELVLLKDKPSCVFGGSGVAKGKLQSPFGVTFCATTNQIVLSDTHNHRIQIFELNGQPAAIFGSQSSPIGPLKHPVGIACMANGGYIIADAENHRVVMADKEGKFLRAFGKQGSGVNDFNQPWGVAADSTDRNIYITDCGNNRIQVVNIYGRYIRTIGRVELKSPTGIVIDGNDDVYVADCDNHRIVVYSKYGTKRRAFGWEGSKQGQLSSPCDVAIDVQGNVVVAEWGNHRVQVFTKEGQSIRMFGRKGTAEGEFTEPRSVTVTADNNIVVCDCGNNRVQIF</sequence>
<dbReference type="GO" id="GO:0008270">
    <property type="term" value="F:zinc ion binding"/>
    <property type="evidence" value="ECO:0007669"/>
    <property type="project" value="UniProtKB-KW"/>
</dbReference>
<keyword evidence="1" id="KW-0597">Phosphoprotein</keyword>
<reference evidence="10" key="1">
    <citation type="journal article" date="2023" name="Mol. Biol. Evol.">
        <title>Third-Generation Sequencing Reveals the Adaptive Role of the Epigenome in Three Deep-Sea Polychaetes.</title>
        <authorList>
            <person name="Perez M."/>
            <person name="Aroh O."/>
            <person name="Sun Y."/>
            <person name="Lan Y."/>
            <person name="Juniper S.K."/>
            <person name="Young C.R."/>
            <person name="Angers B."/>
            <person name="Qian P.Y."/>
        </authorList>
    </citation>
    <scope>NUCLEOTIDE SEQUENCE</scope>
    <source>
        <strain evidence="10">P08H-3</strain>
    </source>
</reference>
<keyword evidence="11" id="KW-1185">Reference proteome</keyword>
<organism evidence="10 11">
    <name type="scientific">Paralvinella palmiformis</name>
    <dbReference type="NCBI Taxonomy" id="53620"/>
    <lineage>
        <taxon>Eukaryota</taxon>
        <taxon>Metazoa</taxon>
        <taxon>Spiralia</taxon>
        <taxon>Lophotrochozoa</taxon>
        <taxon>Annelida</taxon>
        <taxon>Polychaeta</taxon>
        <taxon>Sedentaria</taxon>
        <taxon>Canalipalpata</taxon>
        <taxon>Terebellida</taxon>
        <taxon>Terebelliformia</taxon>
        <taxon>Alvinellidae</taxon>
        <taxon>Paralvinella</taxon>
    </lineage>
</organism>
<feature type="repeat" description="NHL" evidence="7">
    <location>
        <begin position="443"/>
        <end position="484"/>
    </location>
</feature>
<keyword evidence="5" id="KW-0862">Zinc</keyword>
<dbReference type="SMART" id="SM00184">
    <property type="entry name" value="RING"/>
    <property type="match status" value="1"/>
</dbReference>
<dbReference type="AlphaFoldDB" id="A0AAD9N1U2"/>
<keyword evidence="3" id="KW-0677">Repeat</keyword>
<evidence type="ECO:0000256" key="4">
    <source>
        <dbReference type="ARBA" id="ARBA00022771"/>
    </source>
</evidence>
<feature type="repeat" description="NHL" evidence="7">
    <location>
        <begin position="538"/>
        <end position="575"/>
    </location>
</feature>
<name>A0AAD9N1U2_9ANNE</name>
<evidence type="ECO:0000256" key="7">
    <source>
        <dbReference type="PROSITE-ProRule" id="PRU00504"/>
    </source>
</evidence>
<dbReference type="Pfam" id="PF13445">
    <property type="entry name" value="zf-RING_UBOX"/>
    <property type="match status" value="1"/>
</dbReference>
<feature type="domain" description="B box-type" evidence="9">
    <location>
        <begin position="77"/>
        <end position="116"/>
    </location>
</feature>
<keyword evidence="4 6" id="KW-0863">Zinc-finger</keyword>
<evidence type="ECO:0000256" key="5">
    <source>
        <dbReference type="ARBA" id="ARBA00022833"/>
    </source>
</evidence>
<evidence type="ECO:0000259" key="9">
    <source>
        <dbReference type="PROSITE" id="PS50119"/>
    </source>
</evidence>
<dbReference type="Pfam" id="PF01436">
    <property type="entry name" value="NHL"/>
    <property type="match status" value="5"/>
</dbReference>
<evidence type="ECO:0000313" key="11">
    <source>
        <dbReference type="Proteomes" id="UP001208570"/>
    </source>
</evidence>
<dbReference type="Proteomes" id="UP001208570">
    <property type="component" value="Unassembled WGS sequence"/>
</dbReference>
<dbReference type="Gene3D" id="2.40.10.500">
    <property type="match status" value="1"/>
</dbReference>
<dbReference type="PROSITE" id="PS50089">
    <property type="entry name" value="ZF_RING_2"/>
    <property type="match status" value="1"/>
</dbReference>
<proteinExistence type="predicted"/>
<evidence type="ECO:0000256" key="2">
    <source>
        <dbReference type="ARBA" id="ARBA00022723"/>
    </source>
</evidence>
<feature type="domain" description="RING-type" evidence="8">
    <location>
        <begin position="10"/>
        <end position="51"/>
    </location>
</feature>
<evidence type="ECO:0000259" key="8">
    <source>
        <dbReference type="PROSITE" id="PS50089"/>
    </source>
</evidence>
<dbReference type="SUPFAM" id="SSF57850">
    <property type="entry name" value="RING/U-box"/>
    <property type="match status" value="1"/>
</dbReference>
<dbReference type="InterPro" id="IPR013083">
    <property type="entry name" value="Znf_RING/FYVE/PHD"/>
</dbReference>
<dbReference type="PROSITE" id="PS50119">
    <property type="entry name" value="ZF_BBOX"/>
    <property type="match status" value="1"/>
</dbReference>
<dbReference type="Gene3D" id="3.30.40.10">
    <property type="entry name" value="Zinc/RING finger domain, C3HC4 (zinc finger)"/>
    <property type="match status" value="1"/>
</dbReference>
<evidence type="ECO:0000313" key="10">
    <source>
        <dbReference type="EMBL" id="KAK2153610.1"/>
    </source>
</evidence>
<feature type="repeat" description="NHL" evidence="7">
    <location>
        <begin position="491"/>
        <end position="531"/>
    </location>
</feature>
<dbReference type="PANTHER" id="PTHR24104:SF47">
    <property type="entry name" value="E3 UBIQUITIN-PROTEIN LIGASE NHLRC1"/>
    <property type="match status" value="1"/>
</dbReference>
<dbReference type="InterPro" id="IPR001841">
    <property type="entry name" value="Znf_RING"/>
</dbReference>
<dbReference type="GO" id="GO:0043161">
    <property type="term" value="P:proteasome-mediated ubiquitin-dependent protein catabolic process"/>
    <property type="evidence" value="ECO:0007669"/>
    <property type="project" value="TreeGrafter"/>
</dbReference>
<dbReference type="InterPro" id="IPR027370">
    <property type="entry name" value="Znf-RING_euk"/>
</dbReference>
<dbReference type="PANTHER" id="PTHR24104">
    <property type="entry name" value="E3 UBIQUITIN-PROTEIN LIGASE NHLRC1-RELATED"/>
    <property type="match status" value="1"/>
</dbReference>
<dbReference type="SUPFAM" id="SSF101898">
    <property type="entry name" value="NHL repeat"/>
    <property type="match status" value="1"/>
</dbReference>
<dbReference type="PROSITE" id="PS00518">
    <property type="entry name" value="ZF_RING_1"/>
    <property type="match status" value="1"/>
</dbReference>
<dbReference type="InterPro" id="IPR050952">
    <property type="entry name" value="TRIM-NHL_E3_ligases"/>
</dbReference>
<accession>A0AAD9N1U2</accession>
<comment type="caution">
    <text evidence="10">The sequence shown here is derived from an EMBL/GenBank/DDBJ whole genome shotgun (WGS) entry which is preliminary data.</text>
</comment>
<dbReference type="Gene3D" id="2.120.10.30">
    <property type="entry name" value="TolB, C-terminal domain"/>
    <property type="match status" value="2"/>
</dbReference>
<dbReference type="InterPro" id="IPR011042">
    <property type="entry name" value="6-blade_b-propeller_TolB-like"/>
</dbReference>
<evidence type="ECO:0000256" key="6">
    <source>
        <dbReference type="PROSITE-ProRule" id="PRU00024"/>
    </source>
</evidence>
<dbReference type="InterPro" id="IPR000315">
    <property type="entry name" value="Znf_B-box"/>
</dbReference>
<feature type="repeat" description="NHL" evidence="7">
    <location>
        <begin position="303"/>
        <end position="347"/>
    </location>
</feature>
<evidence type="ECO:0000256" key="1">
    <source>
        <dbReference type="ARBA" id="ARBA00022553"/>
    </source>
</evidence>
<feature type="repeat" description="NHL" evidence="7">
    <location>
        <begin position="362"/>
        <end position="394"/>
    </location>
</feature>
<gene>
    <name evidence="10" type="ORF">LSH36_291g03052</name>
</gene>
<feature type="repeat" description="NHL" evidence="7">
    <location>
        <begin position="401"/>
        <end position="442"/>
    </location>
</feature>
<dbReference type="GO" id="GO:0000209">
    <property type="term" value="P:protein polyubiquitination"/>
    <property type="evidence" value="ECO:0007669"/>
    <property type="project" value="TreeGrafter"/>
</dbReference>
<protein>
    <submittedName>
        <fullName evidence="10">Uncharacterized protein</fullName>
    </submittedName>
</protein>
<dbReference type="InterPro" id="IPR017907">
    <property type="entry name" value="Znf_RING_CS"/>
</dbReference>
<keyword evidence="2" id="KW-0479">Metal-binding</keyword>